<feature type="region of interest" description="Disordered" evidence="1">
    <location>
        <begin position="25"/>
        <end position="127"/>
    </location>
</feature>
<proteinExistence type="predicted"/>
<dbReference type="EMBL" id="FZQP02001892">
    <property type="protein sequence ID" value="VVC94142.1"/>
    <property type="molecule type" value="Genomic_DNA"/>
</dbReference>
<protein>
    <submittedName>
        <fullName evidence="2">Uncharacterized protein</fullName>
    </submittedName>
</protein>
<feature type="compositionally biased region" description="Low complexity" evidence="1">
    <location>
        <begin position="69"/>
        <end position="85"/>
    </location>
</feature>
<gene>
    <name evidence="2" type="ORF">LSINAPIS_LOCUS6159</name>
</gene>
<dbReference type="AlphaFoldDB" id="A0A5E4Q767"/>
<organism evidence="2 3">
    <name type="scientific">Leptidea sinapis</name>
    <dbReference type="NCBI Taxonomy" id="189913"/>
    <lineage>
        <taxon>Eukaryota</taxon>
        <taxon>Metazoa</taxon>
        <taxon>Ecdysozoa</taxon>
        <taxon>Arthropoda</taxon>
        <taxon>Hexapoda</taxon>
        <taxon>Insecta</taxon>
        <taxon>Pterygota</taxon>
        <taxon>Neoptera</taxon>
        <taxon>Endopterygota</taxon>
        <taxon>Lepidoptera</taxon>
        <taxon>Glossata</taxon>
        <taxon>Ditrysia</taxon>
        <taxon>Papilionoidea</taxon>
        <taxon>Pieridae</taxon>
        <taxon>Dismorphiinae</taxon>
        <taxon>Leptidea</taxon>
    </lineage>
</organism>
<name>A0A5E4Q767_9NEOP</name>
<evidence type="ECO:0000313" key="2">
    <source>
        <dbReference type="EMBL" id="VVC94142.1"/>
    </source>
</evidence>
<accession>A0A5E4Q767</accession>
<evidence type="ECO:0000313" key="3">
    <source>
        <dbReference type="Proteomes" id="UP000324832"/>
    </source>
</evidence>
<evidence type="ECO:0000256" key="1">
    <source>
        <dbReference type="SAM" id="MobiDB-lite"/>
    </source>
</evidence>
<dbReference type="Proteomes" id="UP000324832">
    <property type="component" value="Unassembled WGS sequence"/>
</dbReference>
<reference evidence="2 3" key="1">
    <citation type="submission" date="2017-07" db="EMBL/GenBank/DDBJ databases">
        <authorList>
            <person name="Talla V."/>
            <person name="Backstrom N."/>
        </authorList>
    </citation>
    <scope>NUCLEOTIDE SEQUENCE [LARGE SCALE GENOMIC DNA]</scope>
</reference>
<keyword evidence="3" id="KW-1185">Reference proteome</keyword>
<sequence length="127" mass="14136">MQSLVNLPLLYTMHRTREVIPCAETSNRFRRAEPGPPARPSIPQRLIVVPDPQAQQPNRYRPLPPTPKSSGSSNSSERSNNGTPPSSGPQPPQRGSHHMFKPMLPPRRPEDLDKLAAQLNELSVDHP</sequence>